<keyword evidence="3" id="KW-1185">Reference proteome</keyword>
<evidence type="ECO:0000313" key="3">
    <source>
        <dbReference type="Proteomes" id="UP001597387"/>
    </source>
</evidence>
<reference evidence="3" key="1">
    <citation type="journal article" date="2019" name="Int. J. Syst. Evol. Microbiol.">
        <title>The Global Catalogue of Microorganisms (GCM) 10K type strain sequencing project: providing services to taxonomists for standard genome sequencing and annotation.</title>
        <authorList>
            <consortium name="The Broad Institute Genomics Platform"/>
            <consortium name="The Broad Institute Genome Sequencing Center for Infectious Disease"/>
            <person name="Wu L."/>
            <person name="Ma J."/>
        </authorList>
    </citation>
    <scope>NUCLEOTIDE SEQUENCE [LARGE SCALE GENOMIC DNA]</scope>
    <source>
        <strain evidence="3">KCTC 42217</strain>
    </source>
</reference>
<accession>A0ABW4ZIV7</accession>
<evidence type="ECO:0000256" key="1">
    <source>
        <dbReference type="SAM" id="Phobius"/>
    </source>
</evidence>
<feature type="transmembrane region" description="Helical" evidence="1">
    <location>
        <begin position="103"/>
        <end position="124"/>
    </location>
</feature>
<keyword evidence="1" id="KW-1133">Transmembrane helix</keyword>
<comment type="caution">
    <text evidence="2">The sequence shown here is derived from an EMBL/GenBank/DDBJ whole genome shotgun (WGS) entry which is preliminary data.</text>
</comment>
<proteinExistence type="predicted"/>
<keyword evidence="1" id="KW-0812">Transmembrane</keyword>
<feature type="transmembrane region" description="Helical" evidence="1">
    <location>
        <begin position="71"/>
        <end position="91"/>
    </location>
</feature>
<name>A0ABW4ZIV7_9SPHI</name>
<feature type="transmembrane region" description="Helical" evidence="1">
    <location>
        <begin position="12"/>
        <end position="33"/>
    </location>
</feature>
<feature type="transmembrane region" description="Helical" evidence="1">
    <location>
        <begin position="130"/>
        <end position="150"/>
    </location>
</feature>
<keyword evidence="1" id="KW-0472">Membrane</keyword>
<protein>
    <submittedName>
        <fullName evidence="2">Uncharacterized protein</fullName>
    </submittedName>
</protein>
<dbReference type="RefSeq" id="WP_255898218.1">
    <property type="nucleotide sequence ID" value="NZ_JAFMZO010000001.1"/>
</dbReference>
<evidence type="ECO:0000313" key="2">
    <source>
        <dbReference type="EMBL" id="MFD2161959.1"/>
    </source>
</evidence>
<gene>
    <name evidence="2" type="ORF">ACFSJU_06110</name>
</gene>
<dbReference type="EMBL" id="JBHUHZ010000001">
    <property type="protein sequence ID" value="MFD2161959.1"/>
    <property type="molecule type" value="Genomic_DNA"/>
</dbReference>
<sequence>MKTQEQLLRRKIKRWIIFFIVALILSGITAFPIESQLAITMNHLDVFPLTIQHWLSTIYHAVKTTNDNYPYLAYGTDWLAFAHIVIATAFIGPLRDPVRNIWVIQFGMIACIMVFPLALIAGLIRQIPFFWQLIDCSFGVIGIIPLYLCYRNIKKLEYLQTTTLS</sequence>
<organism evidence="2 3">
    <name type="scientific">Paradesertivirga mongoliensis</name>
    <dbReference type="NCBI Taxonomy" id="2100740"/>
    <lineage>
        <taxon>Bacteria</taxon>
        <taxon>Pseudomonadati</taxon>
        <taxon>Bacteroidota</taxon>
        <taxon>Sphingobacteriia</taxon>
        <taxon>Sphingobacteriales</taxon>
        <taxon>Sphingobacteriaceae</taxon>
        <taxon>Paradesertivirga</taxon>
    </lineage>
</organism>
<dbReference type="Proteomes" id="UP001597387">
    <property type="component" value="Unassembled WGS sequence"/>
</dbReference>